<dbReference type="OrthoDB" id="3927820at2759"/>
<feature type="non-terminal residue" evidence="1">
    <location>
        <position position="1"/>
    </location>
</feature>
<dbReference type="AlphaFoldDB" id="A0A6A5WWQ1"/>
<proteinExistence type="predicted"/>
<evidence type="ECO:0000313" key="2">
    <source>
        <dbReference type="Proteomes" id="UP000799779"/>
    </source>
</evidence>
<sequence length="152" mass="17092">MQANGGISFGSAAVESQELAEPWTDNQPIPGIDYVLVIPHVISPATLFRLRTQRPVPIQDVVRRLLSPPPHAFVNGTLSIRWVIGAAGYHNFEFRKEDERWVLKKNSELRARGELYGLPRAFSAWLSGDDPDYTAAEEGMILTPEFFEKEVD</sequence>
<accession>A0A6A5WWQ1</accession>
<gene>
    <name evidence="1" type="ORF">P154DRAFT_486800</name>
</gene>
<evidence type="ECO:0000313" key="1">
    <source>
        <dbReference type="EMBL" id="KAF2003525.1"/>
    </source>
</evidence>
<dbReference type="Proteomes" id="UP000799779">
    <property type="component" value="Unassembled WGS sequence"/>
</dbReference>
<name>A0A6A5WWQ1_9PLEO</name>
<reference evidence="1" key="1">
    <citation type="journal article" date="2020" name="Stud. Mycol.">
        <title>101 Dothideomycetes genomes: a test case for predicting lifestyles and emergence of pathogens.</title>
        <authorList>
            <person name="Haridas S."/>
            <person name="Albert R."/>
            <person name="Binder M."/>
            <person name="Bloem J."/>
            <person name="Labutti K."/>
            <person name="Salamov A."/>
            <person name="Andreopoulos B."/>
            <person name="Baker S."/>
            <person name="Barry K."/>
            <person name="Bills G."/>
            <person name="Bluhm B."/>
            <person name="Cannon C."/>
            <person name="Castanera R."/>
            <person name="Culley D."/>
            <person name="Daum C."/>
            <person name="Ezra D."/>
            <person name="Gonzalez J."/>
            <person name="Henrissat B."/>
            <person name="Kuo A."/>
            <person name="Liang C."/>
            <person name="Lipzen A."/>
            <person name="Lutzoni F."/>
            <person name="Magnuson J."/>
            <person name="Mondo S."/>
            <person name="Nolan M."/>
            <person name="Ohm R."/>
            <person name="Pangilinan J."/>
            <person name="Park H.-J."/>
            <person name="Ramirez L."/>
            <person name="Alfaro M."/>
            <person name="Sun H."/>
            <person name="Tritt A."/>
            <person name="Yoshinaga Y."/>
            <person name="Zwiers L.-H."/>
            <person name="Turgeon B."/>
            <person name="Goodwin S."/>
            <person name="Spatafora J."/>
            <person name="Crous P."/>
            <person name="Grigoriev I."/>
        </authorList>
    </citation>
    <scope>NUCLEOTIDE SEQUENCE</scope>
    <source>
        <strain evidence="1">CBS 123094</strain>
    </source>
</reference>
<dbReference type="EMBL" id="ML977572">
    <property type="protein sequence ID" value="KAF2003525.1"/>
    <property type="molecule type" value="Genomic_DNA"/>
</dbReference>
<protein>
    <submittedName>
        <fullName evidence="1">Uncharacterized protein</fullName>
    </submittedName>
</protein>
<keyword evidence="2" id="KW-1185">Reference proteome</keyword>
<organism evidence="1 2">
    <name type="scientific">Amniculicola lignicola CBS 123094</name>
    <dbReference type="NCBI Taxonomy" id="1392246"/>
    <lineage>
        <taxon>Eukaryota</taxon>
        <taxon>Fungi</taxon>
        <taxon>Dikarya</taxon>
        <taxon>Ascomycota</taxon>
        <taxon>Pezizomycotina</taxon>
        <taxon>Dothideomycetes</taxon>
        <taxon>Pleosporomycetidae</taxon>
        <taxon>Pleosporales</taxon>
        <taxon>Amniculicolaceae</taxon>
        <taxon>Amniculicola</taxon>
    </lineage>
</organism>